<comment type="caution">
    <text evidence="1">The sequence shown here is derived from an EMBL/GenBank/DDBJ whole genome shotgun (WGS) entry which is preliminary data.</text>
</comment>
<dbReference type="AlphaFoldDB" id="A0A016TJC9"/>
<dbReference type="EMBL" id="JARK01001432">
    <property type="protein sequence ID" value="EYC03034.1"/>
    <property type="molecule type" value="Genomic_DNA"/>
</dbReference>
<reference evidence="2" key="1">
    <citation type="journal article" date="2015" name="Nat. Genet.">
        <title>The genome and transcriptome of the zoonotic hookworm Ancylostoma ceylanicum identify infection-specific gene families.</title>
        <authorList>
            <person name="Schwarz E.M."/>
            <person name="Hu Y."/>
            <person name="Antoshechkin I."/>
            <person name="Miller M.M."/>
            <person name="Sternberg P.W."/>
            <person name="Aroian R.V."/>
        </authorList>
    </citation>
    <scope>NUCLEOTIDE SEQUENCE</scope>
    <source>
        <strain evidence="2">HY135</strain>
    </source>
</reference>
<gene>
    <name evidence="1" type="primary">Acey_s0096.g2911</name>
    <name evidence="1" type="ORF">Y032_0096g2911</name>
</gene>
<sequence>MARALRLFGAPSQRACWIGTRRKTDTSCSPPTREVQRTTRIPAPRSCPLSTAVWSSMCLRRRRSSGIMVTVF</sequence>
<name>A0A016TJC9_9BILA</name>
<evidence type="ECO:0000313" key="1">
    <source>
        <dbReference type="EMBL" id="EYC03034.1"/>
    </source>
</evidence>
<keyword evidence="2" id="KW-1185">Reference proteome</keyword>
<organism evidence="1 2">
    <name type="scientific">Ancylostoma ceylanicum</name>
    <dbReference type="NCBI Taxonomy" id="53326"/>
    <lineage>
        <taxon>Eukaryota</taxon>
        <taxon>Metazoa</taxon>
        <taxon>Ecdysozoa</taxon>
        <taxon>Nematoda</taxon>
        <taxon>Chromadorea</taxon>
        <taxon>Rhabditida</taxon>
        <taxon>Rhabditina</taxon>
        <taxon>Rhabditomorpha</taxon>
        <taxon>Strongyloidea</taxon>
        <taxon>Ancylostomatidae</taxon>
        <taxon>Ancylostomatinae</taxon>
        <taxon>Ancylostoma</taxon>
    </lineage>
</organism>
<protein>
    <submittedName>
        <fullName evidence="1">Uncharacterized protein</fullName>
    </submittedName>
</protein>
<dbReference type="Proteomes" id="UP000024635">
    <property type="component" value="Unassembled WGS sequence"/>
</dbReference>
<proteinExistence type="predicted"/>
<accession>A0A016TJC9</accession>
<evidence type="ECO:0000313" key="2">
    <source>
        <dbReference type="Proteomes" id="UP000024635"/>
    </source>
</evidence>